<dbReference type="PANTHER" id="PTHR34698:SF2">
    <property type="entry name" value="5-OXOPROLINASE SUBUNIT B"/>
    <property type="match status" value="1"/>
</dbReference>
<dbReference type="Gene3D" id="2.40.100.10">
    <property type="entry name" value="Cyclophilin-like"/>
    <property type="match status" value="1"/>
</dbReference>
<proteinExistence type="predicted"/>
<dbReference type="GO" id="GO:0005524">
    <property type="term" value="F:ATP binding"/>
    <property type="evidence" value="ECO:0007669"/>
    <property type="project" value="UniProtKB-KW"/>
</dbReference>
<dbReference type="SUPFAM" id="SSF160467">
    <property type="entry name" value="PH0987 N-terminal domain-like"/>
    <property type="match status" value="1"/>
</dbReference>
<evidence type="ECO:0000259" key="4">
    <source>
        <dbReference type="SMART" id="SM00796"/>
    </source>
</evidence>
<dbReference type="NCBIfam" id="TIGR00370">
    <property type="entry name" value="5-oxoprolinase subunit PxpB"/>
    <property type="match status" value="1"/>
</dbReference>
<dbReference type="GO" id="GO:0016787">
    <property type="term" value="F:hydrolase activity"/>
    <property type="evidence" value="ECO:0007669"/>
    <property type="project" value="UniProtKB-KW"/>
</dbReference>
<dbReference type="Gene3D" id="3.30.1360.40">
    <property type="match status" value="1"/>
</dbReference>
<evidence type="ECO:0000256" key="3">
    <source>
        <dbReference type="ARBA" id="ARBA00022840"/>
    </source>
</evidence>
<comment type="caution">
    <text evidence="5">The sequence shown here is derived from an EMBL/GenBank/DDBJ whole genome shotgun (WGS) entry which is preliminary data.</text>
</comment>
<keyword evidence="1" id="KW-0547">Nucleotide-binding</keyword>
<dbReference type="STRING" id="1150626.PHAMO_10237"/>
<keyword evidence="6" id="KW-1185">Reference proteome</keyword>
<keyword evidence="3" id="KW-0067">ATP-binding</keyword>
<evidence type="ECO:0000313" key="6">
    <source>
        <dbReference type="Proteomes" id="UP000004169"/>
    </source>
</evidence>
<dbReference type="InterPro" id="IPR003833">
    <property type="entry name" value="CT_C_D"/>
</dbReference>
<organism evidence="5 6">
    <name type="scientific">Magnetospirillum molischianum DSM 120</name>
    <dbReference type="NCBI Taxonomy" id="1150626"/>
    <lineage>
        <taxon>Bacteria</taxon>
        <taxon>Pseudomonadati</taxon>
        <taxon>Pseudomonadota</taxon>
        <taxon>Alphaproteobacteria</taxon>
        <taxon>Rhodospirillales</taxon>
        <taxon>Rhodospirillaceae</taxon>
        <taxon>Magnetospirillum</taxon>
    </lineage>
</organism>
<protein>
    <submittedName>
        <fullName evidence="5">Putative carboxylase</fullName>
    </submittedName>
</protein>
<dbReference type="Pfam" id="PF02682">
    <property type="entry name" value="CT_C_D"/>
    <property type="match status" value="1"/>
</dbReference>
<keyword evidence="2" id="KW-0378">Hydrolase</keyword>
<evidence type="ECO:0000256" key="1">
    <source>
        <dbReference type="ARBA" id="ARBA00022741"/>
    </source>
</evidence>
<dbReference type="InterPro" id="IPR010016">
    <property type="entry name" value="PxpB"/>
</dbReference>
<dbReference type="AlphaFoldDB" id="H8FN74"/>
<dbReference type="PANTHER" id="PTHR34698">
    <property type="entry name" value="5-OXOPROLINASE SUBUNIT B"/>
    <property type="match status" value="1"/>
</dbReference>
<evidence type="ECO:0000256" key="2">
    <source>
        <dbReference type="ARBA" id="ARBA00022801"/>
    </source>
</evidence>
<evidence type="ECO:0000313" key="5">
    <source>
        <dbReference type="EMBL" id="CCG39812.1"/>
    </source>
</evidence>
<feature type="domain" description="Carboxyltransferase" evidence="4">
    <location>
        <begin position="4"/>
        <end position="209"/>
    </location>
</feature>
<dbReference type="eggNOG" id="COG2049">
    <property type="taxonomic scope" value="Bacteria"/>
</dbReference>
<dbReference type="EMBL" id="CAHP01000001">
    <property type="protein sequence ID" value="CCG39812.1"/>
    <property type="molecule type" value="Genomic_DNA"/>
</dbReference>
<sequence length="241" mass="25701">MHPPRITSLGDTAFNIEYGDDLSLEVGVRVTALNAAVLCARDQGELTGLVETVPTFRSLQIVYDPLVTSRAVLEAALLALDAQIARSSSPPSRRWRLPVCYRGEFAPDLTAVATATGLSCDAVIARHCAPDYTVRMLGFLPGFAYLTGLDPALRLPRRSDPRTRVPAGSVAIADTLAAVYPSDSPGGWHLLGRCPLPLFDPSATPPVLLSAGDRVRFEPVEPDCFAALAAVRPSPEPDQTA</sequence>
<dbReference type="OrthoDB" id="9778567at2"/>
<dbReference type="InterPro" id="IPR029000">
    <property type="entry name" value="Cyclophilin-like_dom_sf"/>
</dbReference>
<gene>
    <name evidence="5" type="ORF">PHAMO_10237</name>
</gene>
<dbReference type="RefSeq" id="WP_002725551.1">
    <property type="nucleotide sequence ID" value="NZ_CAHP01000001.1"/>
</dbReference>
<dbReference type="SMART" id="SM00796">
    <property type="entry name" value="AHS1"/>
    <property type="match status" value="1"/>
</dbReference>
<name>H8FN74_MAGML</name>
<accession>H8FN74</accession>
<reference evidence="5 6" key="1">
    <citation type="journal article" date="2012" name="J. Bacteriol.">
        <title>Draft Genome Sequence of the Purple Photosynthetic Bacterium Phaeospirillum molischianum DSM120, a Particularly Versatile Bacterium.</title>
        <authorList>
            <person name="Duquesne K."/>
            <person name="Prima V."/>
            <person name="Ji B."/>
            <person name="Rouy Z."/>
            <person name="Medigue C."/>
            <person name="Talla E."/>
            <person name="Sturgis J.N."/>
        </authorList>
    </citation>
    <scope>NUCLEOTIDE SEQUENCE [LARGE SCALE GENOMIC DNA]</scope>
    <source>
        <strain evidence="6">DSM120</strain>
    </source>
</reference>
<dbReference type="Proteomes" id="UP000004169">
    <property type="component" value="Unassembled WGS sequence"/>
</dbReference>
<dbReference type="SUPFAM" id="SSF50891">
    <property type="entry name" value="Cyclophilin-like"/>
    <property type="match status" value="1"/>
</dbReference>